<dbReference type="InterPro" id="IPR000192">
    <property type="entry name" value="Aminotrans_V_dom"/>
</dbReference>
<feature type="binding site" evidence="6">
    <location>
        <position position="336"/>
    </location>
    <ligand>
        <name>substrate</name>
    </ligand>
</feature>
<dbReference type="RefSeq" id="WP_061916997.1">
    <property type="nucleotide sequence ID" value="NZ_DF967971.1"/>
</dbReference>
<keyword evidence="3 9" id="KW-0032">Aminotransferase</keyword>
<keyword evidence="4 9" id="KW-0808">Transferase</keyword>
<comment type="caution">
    <text evidence="9">The sequence shown here is derived from an EMBL/GenBank/DDBJ whole genome shotgun (WGS) entry which is preliminary data.</text>
</comment>
<dbReference type="InterPro" id="IPR024169">
    <property type="entry name" value="SP_NH2Trfase/AEP_transaminase"/>
</dbReference>
<reference evidence="9 10" key="1">
    <citation type="submission" date="2015-07" db="EMBL/GenBank/DDBJ databases">
        <title>Draft genome of Bellilinea caldifistulae DSM 17877.</title>
        <authorList>
            <person name="Hemp J."/>
            <person name="Ward L.M."/>
            <person name="Pace L.A."/>
            <person name="Fischer W.W."/>
        </authorList>
    </citation>
    <scope>NUCLEOTIDE SEQUENCE [LARGE SCALE GENOMIC DNA]</scope>
    <source>
        <strain evidence="9 10">GOMI-1</strain>
    </source>
</reference>
<accession>A0A0P6WX68</accession>
<dbReference type="AlphaFoldDB" id="A0A0P6WX68"/>
<evidence type="ECO:0000256" key="7">
    <source>
        <dbReference type="PIRSR" id="PIRSR000524-50"/>
    </source>
</evidence>
<evidence type="ECO:0000313" key="10">
    <source>
        <dbReference type="Proteomes" id="UP000050514"/>
    </source>
</evidence>
<feature type="modified residue" description="N6-(pyridoxal phosphate)lysine" evidence="7">
    <location>
        <position position="193"/>
    </location>
</feature>
<sequence length="363" mass="40393">MNLYPIPMVPGPTSVPQIVLDAMNRDYPSADLEREFLDLYNQTENLLRVVYETKNRVVIHTGEGMIALWGALKSTLLPGDRVLALASGVFGYGIAEMAASIGADVKVYGVAYNQTFQDWDAIERLIKTFRPKMITAVHCETPSGTLNPLEKIGLLKQQYEVPLFYVDAVASLGGTPVKTDEWAIDLCLGGSQKVFSAPPLAAFVTVSEAAWKIIKQVGYVGYDALLPFWDAQEKFYFPYTPNWHGVAAVHQALRLILDEGLAEVFKRHEMVADYCRKELQEMGLRLFPAENAVPSPTVTAVHIPEKFSWEELDRRFREMGLVVGGSYGPLAGKIFRLGHMGSQANMTLMEEALRVIDKVVNFS</sequence>
<evidence type="ECO:0000256" key="5">
    <source>
        <dbReference type="ARBA" id="ARBA00022898"/>
    </source>
</evidence>
<dbReference type="PANTHER" id="PTHR21152">
    <property type="entry name" value="AMINOTRANSFERASE CLASS V"/>
    <property type="match status" value="1"/>
</dbReference>
<dbReference type="GO" id="GO:0004760">
    <property type="term" value="F:L-serine-pyruvate transaminase activity"/>
    <property type="evidence" value="ECO:0007669"/>
    <property type="project" value="TreeGrafter"/>
</dbReference>
<dbReference type="OrthoDB" id="389074at2"/>
<evidence type="ECO:0000256" key="3">
    <source>
        <dbReference type="ARBA" id="ARBA00022576"/>
    </source>
</evidence>
<dbReference type="EMBL" id="LGHJ01000029">
    <property type="protein sequence ID" value="KPL70828.1"/>
    <property type="molecule type" value="Genomic_DNA"/>
</dbReference>
<gene>
    <name evidence="9" type="ORF">AC812_16960</name>
</gene>
<name>A0A0P6WX68_9CHLR</name>
<dbReference type="InterPro" id="IPR015424">
    <property type="entry name" value="PyrdxlP-dep_Trfase"/>
</dbReference>
<organism evidence="9 10">
    <name type="scientific">Bellilinea caldifistulae</name>
    <dbReference type="NCBI Taxonomy" id="360411"/>
    <lineage>
        <taxon>Bacteria</taxon>
        <taxon>Bacillati</taxon>
        <taxon>Chloroflexota</taxon>
        <taxon>Anaerolineae</taxon>
        <taxon>Anaerolineales</taxon>
        <taxon>Anaerolineaceae</taxon>
        <taxon>Bellilinea</taxon>
    </lineage>
</organism>
<dbReference type="Pfam" id="PF00266">
    <property type="entry name" value="Aminotran_5"/>
    <property type="match status" value="1"/>
</dbReference>
<evidence type="ECO:0000256" key="6">
    <source>
        <dbReference type="PIRSR" id="PIRSR000524-1"/>
    </source>
</evidence>
<dbReference type="InterPro" id="IPR015421">
    <property type="entry name" value="PyrdxlP-dep_Trfase_major"/>
</dbReference>
<evidence type="ECO:0000256" key="1">
    <source>
        <dbReference type="ARBA" id="ARBA00001933"/>
    </source>
</evidence>
<evidence type="ECO:0000313" key="9">
    <source>
        <dbReference type="EMBL" id="KPL70828.1"/>
    </source>
</evidence>
<dbReference type="PANTHER" id="PTHR21152:SF24">
    <property type="entry name" value="ALANINE--GLYOXYLATE AMINOTRANSFERASE 1"/>
    <property type="match status" value="1"/>
</dbReference>
<dbReference type="InterPro" id="IPR015422">
    <property type="entry name" value="PyrdxlP-dep_Trfase_small"/>
</dbReference>
<dbReference type="Proteomes" id="UP000050514">
    <property type="component" value="Unassembled WGS sequence"/>
</dbReference>
<keyword evidence="5 7" id="KW-0663">Pyridoxal phosphate</keyword>
<comment type="cofactor">
    <cofactor evidence="1 7">
        <name>pyridoxal 5'-phosphate</name>
        <dbReference type="ChEBI" id="CHEBI:597326"/>
    </cofactor>
</comment>
<evidence type="ECO:0000256" key="2">
    <source>
        <dbReference type="ARBA" id="ARBA00009236"/>
    </source>
</evidence>
<dbReference type="STRING" id="360411.AC812_16960"/>
<keyword evidence="10" id="KW-1185">Reference proteome</keyword>
<comment type="similarity">
    <text evidence="2">Belongs to the class-V pyridoxal-phosphate-dependent aminotransferase family.</text>
</comment>
<dbReference type="GO" id="GO:0019265">
    <property type="term" value="P:glycine biosynthetic process, by transamination of glyoxylate"/>
    <property type="evidence" value="ECO:0007669"/>
    <property type="project" value="TreeGrafter"/>
</dbReference>
<feature type="domain" description="Aminotransferase class V" evidence="8">
    <location>
        <begin position="10"/>
        <end position="321"/>
    </location>
</feature>
<evidence type="ECO:0000259" key="8">
    <source>
        <dbReference type="Pfam" id="PF00266"/>
    </source>
</evidence>
<dbReference type="Gene3D" id="3.90.1150.10">
    <property type="entry name" value="Aspartate Aminotransferase, domain 1"/>
    <property type="match status" value="1"/>
</dbReference>
<dbReference type="SUPFAM" id="SSF53383">
    <property type="entry name" value="PLP-dependent transferases"/>
    <property type="match status" value="1"/>
</dbReference>
<dbReference type="PATRIC" id="fig|360411.5.peg.1186"/>
<proteinExistence type="inferred from homology"/>
<dbReference type="PIRSF" id="PIRSF000524">
    <property type="entry name" value="SPT"/>
    <property type="match status" value="1"/>
</dbReference>
<dbReference type="Gene3D" id="3.40.640.10">
    <property type="entry name" value="Type I PLP-dependent aspartate aminotransferase-like (Major domain)"/>
    <property type="match status" value="1"/>
</dbReference>
<evidence type="ECO:0000256" key="4">
    <source>
        <dbReference type="ARBA" id="ARBA00022679"/>
    </source>
</evidence>
<protein>
    <submittedName>
        <fullName evidence="9">Aminotransferase</fullName>
    </submittedName>
</protein>
<dbReference type="GO" id="GO:0008453">
    <property type="term" value="F:alanine-glyoxylate transaminase activity"/>
    <property type="evidence" value="ECO:0007669"/>
    <property type="project" value="TreeGrafter"/>
</dbReference>